<dbReference type="Pfam" id="PF13843">
    <property type="entry name" value="DDE_Tnp_1_7"/>
    <property type="match status" value="1"/>
</dbReference>
<comment type="caution">
    <text evidence="2">The sequence shown here is derived from an EMBL/GenBank/DDBJ whole genome shotgun (WGS) entry which is preliminary data.</text>
</comment>
<reference evidence="2" key="2">
    <citation type="journal article" date="2023" name="Science">
        <title>Genomic signatures of disease resistance in endangered staghorn corals.</title>
        <authorList>
            <person name="Vollmer S.V."/>
            <person name="Selwyn J.D."/>
            <person name="Despard B.A."/>
            <person name="Roesel C.L."/>
        </authorList>
    </citation>
    <scope>NUCLEOTIDE SEQUENCE</scope>
    <source>
        <strain evidence="2">K2</strain>
    </source>
</reference>
<dbReference type="Proteomes" id="UP001249851">
    <property type="component" value="Unassembled WGS sequence"/>
</dbReference>
<evidence type="ECO:0000259" key="1">
    <source>
        <dbReference type="Pfam" id="PF13843"/>
    </source>
</evidence>
<reference evidence="2" key="1">
    <citation type="journal article" date="2023" name="G3 (Bethesda)">
        <title>Whole genome assembly and annotation of the endangered Caribbean coral Acropora cervicornis.</title>
        <authorList>
            <person name="Selwyn J.D."/>
            <person name="Vollmer S.V."/>
        </authorList>
    </citation>
    <scope>NUCLEOTIDE SEQUENCE</scope>
    <source>
        <strain evidence="2">K2</strain>
    </source>
</reference>
<organism evidence="2 3">
    <name type="scientific">Acropora cervicornis</name>
    <name type="common">Staghorn coral</name>
    <dbReference type="NCBI Taxonomy" id="6130"/>
    <lineage>
        <taxon>Eukaryota</taxon>
        <taxon>Metazoa</taxon>
        <taxon>Cnidaria</taxon>
        <taxon>Anthozoa</taxon>
        <taxon>Hexacorallia</taxon>
        <taxon>Scleractinia</taxon>
        <taxon>Astrocoeniina</taxon>
        <taxon>Acroporidae</taxon>
        <taxon>Acropora</taxon>
    </lineage>
</organism>
<keyword evidence="3" id="KW-1185">Reference proteome</keyword>
<dbReference type="InterPro" id="IPR029526">
    <property type="entry name" value="PGBD"/>
</dbReference>
<sequence>MRAQAQNDKINSQDFTIVAKQICKAVPQLKDHPPPGNRCSLGDFEYWGTVRYLLRKRHTNLKRPVDNDCKEEMERKKKCVDSLRPTPADIANHHKQIMIELRKVDVNVDAVRKLQKLSFLQRADDISNIHGTDALTKILKNYPFLQLEEQLLYELELHVQRILGKEVRFEDIKENWKKLMPTLCKAETTKDDMPALAMSQISDYFEKCPPLLTFVDKVSGDIDEFIKKETTSNSPTLLAFDLVDEKQSEKDSSQLFLVIDKSVFLEVTDETNIDYSKGLYLLLAVYYALNLQYDTKQKLLFQFLEEYVLEFAFVDEEDPEIRVARHNVIMQTAEAAAAPELQAQQRRRIGRQRRANRRPDLNLQWQKGNVTNTIPMFNQRSGTVRVWGGNCTPLSFLQLFWSDDLYDSIRVQTNKNAEVQGYGNKGYIVVTDNFYSSPSLSLKLKEMGIDSLGTVKASSKGFAKELVFPTKPKPQRGTSDWRNCGNLLAVSWFDNKAVYFLSTVHKPNYTRNVQQEDQVVRRRSKEGVVNIPSPPLLKDYNKYMCGIDRADQNNRYYSVGRQCKRWPPRVVFHQLETSINNAFQIYKAAVPGHKSAREFRMHLATELVRGYSASQHHPVGRKRANPDIEPRLQNVGVHLPLVGANLVCCLCSQVASVQHKRQCRNVPVEEQPTRKRPSRSNVYCSICEVHLCLNSTRNCWVEWHSKSSLC</sequence>
<gene>
    <name evidence="2" type="ORF">P5673_007108</name>
</gene>
<dbReference type="AlphaFoldDB" id="A0AAD9QWX6"/>
<dbReference type="PANTHER" id="PTHR46599">
    <property type="entry name" value="PIGGYBAC TRANSPOSABLE ELEMENT-DERIVED PROTEIN 4"/>
    <property type="match status" value="1"/>
</dbReference>
<proteinExistence type="predicted"/>
<dbReference type="EMBL" id="JARQWQ010000011">
    <property type="protein sequence ID" value="KAK2568994.1"/>
    <property type="molecule type" value="Genomic_DNA"/>
</dbReference>
<dbReference type="PANTHER" id="PTHR46599:SF3">
    <property type="entry name" value="PIGGYBAC TRANSPOSABLE ELEMENT-DERIVED PROTEIN 4"/>
    <property type="match status" value="1"/>
</dbReference>
<evidence type="ECO:0000313" key="3">
    <source>
        <dbReference type="Proteomes" id="UP001249851"/>
    </source>
</evidence>
<evidence type="ECO:0000313" key="2">
    <source>
        <dbReference type="EMBL" id="KAK2568994.1"/>
    </source>
</evidence>
<feature type="domain" description="PiggyBac transposable element-derived protein" evidence="1">
    <location>
        <begin position="420"/>
        <end position="583"/>
    </location>
</feature>
<protein>
    <submittedName>
        <fullName evidence="2">PiggyBac transposable element-derived protein 4</fullName>
    </submittedName>
</protein>
<accession>A0AAD9QWX6</accession>
<name>A0AAD9QWX6_ACRCE</name>